<reference evidence="2" key="1">
    <citation type="submission" date="2018-06" db="EMBL/GenBank/DDBJ databases">
        <title>Genome assembly of Danube salmon.</title>
        <authorList>
            <person name="Macqueen D.J."/>
            <person name="Gundappa M.K."/>
        </authorList>
    </citation>
    <scope>NUCLEOTIDE SEQUENCE [LARGE SCALE GENOMIC DNA]</scope>
</reference>
<dbReference type="Ensembl" id="ENSHHUT00000037463.1">
    <property type="protein sequence ID" value="ENSHHUP00000036024.1"/>
    <property type="gene ID" value="ENSHHUG00000022650.1"/>
</dbReference>
<keyword evidence="2" id="KW-1185">Reference proteome</keyword>
<dbReference type="Proteomes" id="UP000314982">
    <property type="component" value="Unassembled WGS sequence"/>
</dbReference>
<dbReference type="GeneTree" id="ENSGT00970000197551"/>
<organism evidence="1 2">
    <name type="scientific">Hucho hucho</name>
    <name type="common">huchen</name>
    <dbReference type="NCBI Taxonomy" id="62062"/>
    <lineage>
        <taxon>Eukaryota</taxon>
        <taxon>Metazoa</taxon>
        <taxon>Chordata</taxon>
        <taxon>Craniata</taxon>
        <taxon>Vertebrata</taxon>
        <taxon>Euteleostomi</taxon>
        <taxon>Actinopterygii</taxon>
        <taxon>Neopterygii</taxon>
        <taxon>Teleostei</taxon>
        <taxon>Protacanthopterygii</taxon>
        <taxon>Salmoniformes</taxon>
        <taxon>Salmonidae</taxon>
        <taxon>Salmoninae</taxon>
        <taxon>Hucho</taxon>
    </lineage>
</organism>
<name>A0A4W5ME28_9TELE</name>
<evidence type="ECO:0000313" key="2">
    <source>
        <dbReference type="Proteomes" id="UP000314982"/>
    </source>
</evidence>
<accession>A0A4W5ME28</accession>
<evidence type="ECO:0000313" key="1">
    <source>
        <dbReference type="Ensembl" id="ENSHHUP00000036024.1"/>
    </source>
</evidence>
<dbReference type="AlphaFoldDB" id="A0A4W5ME28"/>
<protein>
    <submittedName>
        <fullName evidence="1">Uncharacterized protein</fullName>
    </submittedName>
</protein>
<reference evidence="1" key="3">
    <citation type="submission" date="2025-09" db="UniProtKB">
        <authorList>
            <consortium name="Ensembl"/>
        </authorList>
    </citation>
    <scope>IDENTIFICATION</scope>
</reference>
<proteinExistence type="predicted"/>
<reference evidence="1" key="2">
    <citation type="submission" date="2025-08" db="UniProtKB">
        <authorList>
            <consortium name="Ensembl"/>
        </authorList>
    </citation>
    <scope>IDENTIFICATION</scope>
</reference>
<sequence length="109" mass="12401">MMPYIDVSPDIEIDLFFSFYPSAAFRQHSASHWRMQDIAQESIDSSDEEFFDARADVLEGKSAILLGMSQWNSNDLVEQIETLGHMDQSQGMLHTVYPGTHGPITRYVT</sequence>
<dbReference type="STRING" id="62062.ENSHHUP00000036024"/>